<feature type="region of interest" description="Disordered" evidence="1">
    <location>
        <begin position="220"/>
        <end position="246"/>
    </location>
</feature>
<sequence length="1375" mass="158746">MDDRWVHNKTNTAYISRCNLLFTNDECTVIHLSNVAPSALGLLQSNHVKFDTLCSSEKGTQVKKMERKQTDQSRRPRNSRRRRWKHLNGSSHFDDGIRQPKCSINFLPRHLQETNPWEEAEWGHIDFSDVKAQGHVDDRGDHIGNSYERSNRRDCNCTNNYYGRERDEGRIYEERRERGGCSRRNGNGYRDGDGWDDREHGKSGFLGRLWERDREFGESSHHDKRYSEDSRNSCSRGPVRSPERLTREQWRQLEREEWLREQESRDRRRDSRRDYSPHSHFYYDNRCDYQDRSQPSSNTWRNCRRSAYDENRPNQAQRLGGRRKGRGCVNNHLDKSSFNDKKHRNGFKSSWNTDDHGDHFVEDHREPNSRDNVQVEFNREEEKSFDDESANKSDPMWCSQEDEDIAACNTSCFENLSIQEGQNSTVVENSDTESEGELKSRQESTTGSNTMPVTSSTPKPLPSSLEEPNAVVLAAKKSPAKRQGKQKVHLLTNFWELSVESKVVYRYDVVMYLGTPTDERAIDLLRGPRDDSAATERQRLCMDALRYALEFYRILSQYSAVVHDGAAMMFSSKDLANALKEHSGVLTLDKADLPESIRRLICRVDVSTVTIEITPCRTAAASFNMADLSAQMNRNWAALDRSWKQFYDLITNQDAVFSGHFTQFGAGCLYYSSPLSERVGFGYERFSGARKGIKFIEGKKGNPSKVVAALILDHRVGTFFKNQNLMKSVRELSGLRNVDRFDFSHNGYRRINKTWSEVNQYVKGVRMNYLGSGTNPISFMAIGISEVPIKDLKDTLPHKARTEISVLTKFSDTKVDINPNWPAVKRRIRGGVQYFPMELLEVAPHQRVSLEKQQIANTTPRADKPDVRLSKINSLLEALNLHDCGSKNLFLKAFGVKFAPAPKRVEGLRREAPGITFGNNRSLQIDKIKYNWKQERETKYVNCASVDRVLIVHSDRTFKLPNNVEIALSMMFKNRGIRCNRFEKVHIRKDRDFEMEKQLQKVFEANKDSKSILIIYIDRAESKSHEFLKLMERKYLIPTQQITAELAEKIKEKPQSCGNFVSKTNLKLGGINYEVIPESFAKNRWIAGGKTLVVGYDVAHPGKPTRDEIMNKMPPLKPSVVGFSFNGATHPESFIGDYHFQTPRREKVEDCVLNARFKWILELFRRNRSVWPERVVITRDGVSEGQYRMVVEDELGAIKEACMEFGNLHGRESWMPLFTVVVATKRHNARFFVEKGKYIENPQPATVVDTDVVRNDITEFYMLSHRPVQGTAKSTSYQVIVDENDMSSDEVQSLMLALSFHHQIVDAPVSLPEPVYQADEWAKRGKDIWKAYTDRHDLLLMEDRGEYAARPIDFEAMTSRLAYWKTNLEDRRVNA</sequence>
<dbReference type="Gene3D" id="3.30.420.10">
    <property type="entry name" value="Ribonuclease H-like superfamily/Ribonuclease H"/>
    <property type="match status" value="1"/>
</dbReference>
<proteinExistence type="predicted"/>
<dbReference type="SUPFAM" id="SSF53098">
    <property type="entry name" value="Ribonuclease H-like"/>
    <property type="match status" value="1"/>
</dbReference>
<evidence type="ECO:0000313" key="3">
    <source>
        <dbReference type="EMBL" id="KAK6727332.1"/>
    </source>
</evidence>
<dbReference type="InterPro" id="IPR036085">
    <property type="entry name" value="PAZ_dom_sf"/>
</dbReference>
<feature type="compositionally biased region" description="Basic and acidic residues" evidence="1">
    <location>
        <begin position="63"/>
        <end position="74"/>
    </location>
</feature>
<evidence type="ECO:0000313" key="4">
    <source>
        <dbReference type="Proteomes" id="UP001303046"/>
    </source>
</evidence>
<feature type="compositionally biased region" description="Low complexity" evidence="1">
    <location>
        <begin position="454"/>
        <end position="465"/>
    </location>
</feature>
<dbReference type="SUPFAM" id="SSF101690">
    <property type="entry name" value="PAZ domain"/>
    <property type="match status" value="1"/>
</dbReference>
<dbReference type="EMBL" id="JAVFWL010000001">
    <property type="protein sequence ID" value="KAK6727332.1"/>
    <property type="molecule type" value="Genomic_DNA"/>
</dbReference>
<comment type="caution">
    <text evidence="3">The sequence shown here is derived from an EMBL/GenBank/DDBJ whole genome shotgun (WGS) entry which is preliminary data.</text>
</comment>
<dbReference type="Gene3D" id="2.170.260.10">
    <property type="entry name" value="paz domain"/>
    <property type="match status" value="1"/>
</dbReference>
<accession>A0ABR1BPV0</accession>
<feature type="compositionally biased region" description="Basic and acidic residues" evidence="1">
    <location>
        <begin position="353"/>
        <end position="369"/>
    </location>
</feature>
<feature type="domain" description="Piwi" evidence="2">
    <location>
        <begin position="1012"/>
        <end position="1330"/>
    </location>
</feature>
<dbReference type="InterPro" id="IPR036397">
    <property type="entry name" value="RNaseH_sf"/>
</dbReference>
<feature type="region of interest" description="Disordered" evidence="1">
    <location>
        <begin position="59"/>
        <end position="96"/>
    </location>
</feature>
<name>A0ABR1BPV0_NECAM</name>
<evidence type="ECO:0000256" key="1">
    <source>
        <dbReference type="SAM" id="MobiDB-lite"/>
    </source>
</evidence>
<dbReference type="InterPro" id="IPR012337">
    <property type="entry name" value="RNaseH-like_sf"/>
</dbReference>
<dbReference type="Proteomes" id="UP001303046">
    <property type="component" value="Unassembled WGS sequence"/>
</dbReference>
<evidence type="ECO:0000259" key="2">
    <source>
        <dbReference type="PROSITE" id="PS50822"/>
    </source>
</evidence>
<dbReference type="PANTHER" id="PTHR22891">
    <property type="entry name" value="EUKARYOTIC TRANSLATION INITIATION FACTOR 2C"/>
    <property type="match status" value="1"/>
</dbReference>
<feature type="region of interest" description="Disordered" evidence="1">
    <location>
        <begin position="176"/>
        <end position="197"/>
    </location>
</feature>
<feature type="compositionally biased region" description="Polar residues" evidence="1">
    <location>
        <begin position="292"/>
        <end position="301"/>
    </location>
</feature>
<reference evidence="3 4" key="1">
    <citation type="submission" date="2023-08" db="EMBL/GenBank/DDBJ databases">
        <title>A Necator americanus chromosomal reference genome.</title>
        <authorList>
            <person name="Ilik V."/>
            <person name="Petrzelkova K.J."/>
            <person name="Pardy F."/>
            <person name="Fuh T."/>
            <person name="Niatou-Singa F.S."/>
            <person name="Gouil Q."/>
            <person name="Baker L."/>
            <person name="Ritchie M.E."/>
            <person name="Jex A.R."/>
            <person name="Gazzola D."/>
            <person name="Li H."/>
            <person name="Toshio Fujiwara R."/>
            <person name="Zhan B."/>
            <person name="Aroian R.V."/>
            <person name="Pafco B."/>
            <person name="Schwarz E.M."/>
        </authorList>
    </citation>
    <scope>NUCLEOTIDE SEQUENCE [LARGE SCALE GENOMIC DNA]</scope>
    <source>
        <strain evidence="3 4">Aroian</strain>
        <tissue evidence="3">Whole animal</tissue>
    </source>
</reference>
<dbReference type="InterPro" id="IPR003165">
    <property type="entry name" value="Piwi"/>
</dbReference>
<feature type="region of interest" description="Disordered" evidence="1">
    <location>
        <begin position="284"/>
        <end position="374"/>
    </location>
</feature>
<feature type="compositionally biased region" description="Polar residues" evidence="1">
    <location>
        <begin position="443"/>
        <end position="453"/>
    </location>
</feature>
<organism evidence="3 4">
    <name type="scientific">Necator americanus</name>
    <name type="common">Human hookworm</name>
    <dbReference type="NCBI Taxonomy" id="51031"/>
    <lineage>
        <taxon>Eukaryota</taxon>
        <taxon>Metazoa</taxon>
        <taxon>Ecdysozoa</taxon>
        <taxon>Nematoda</taxon>
        <taxon>Chromadorea</taxon>
        <taxon>Rhabditida</taxon>
        <taxon>Rhabditina</taxon>
        <taxon>Rhabditomorpha</taxon>
        <taxon>Strongyloidea</taxon>
        <taxon>Ancylostomatidae</taxon>
        <taxon>Bunostominae</taxon>
        <taxon>Necator</taxon>
    </lineage>
</organism>
<feature type="region of interest" description="Disordered" evidence="1">
    <location>
        <begin position="422"/>
        <end position="465"/>
    </location>
</feature>
<keyword evidence="4" id="KW-1185">Reference proteome</keyword>
<dbReference type="PROSITE" id="PS50822">
    <property type="entry name" value="PIWI"/>
    <property type="match status" value="1"/>
</dbReference>
<gene>
    <name evidence="3" type="primary">Necator_chrI.g1308</name>
    <name evidence="3" type="ORF">RB195_005182</name>
</gene>
<protein>
    <recommendedName>
        <fullName evidence="2">Piwi domain-containing protein</fullName>
    </recommendedName>
</protein>
<dbReference type="SMART" id="SM00950">
    <property type="entry name" value="Piwi"/>
    <property type="match status" value="1"/>
</dbReference>
<dbReference type="Gene3D" id="3.40.50.2300">
    <property type="match status" value="1"/>
</dbReference>
<feature type="compositionally biased region" description="Basic and acidic residues" evidence="1">
    <location>
        <begin position="220"/>
        <end position="231"/>
    </location>
</feature>
<feature type="compositionally biased region" description="Basic residues" evidence="1">
    <location>
        <begin position="75"/>
        <end position="86"/>
    </location>
</feature>
<dbReference type="Pfam" id="PF02171">
    <property type="entry name" value="Piwi"/>
    <property type="match status" value="1"/>
</dbReference>